<accession>A0A3D3R470</accession>
<dbReference type="AlphaFoldDB" id="A0A3D3R470"/>
<evidence type="ECO:0000313" key="1">
    <source>
        <dbReference type="EMBL" id="HCO22892.1"/>
    </source>
</evidence>
<dbReference type="EMBL" id="DQAY01000047">
    <property type="protein sequence ID" value="HCO22892.1"/>
    <property type="molecule type" value="Genomic_DNA"/>
</dbReference>
<proteinExistence type="predicted"/>
<dbReference type="Proteomes" id="UP000263642">
    <property type="component" value="Unassembled WGS sequence"/>
</dbReference>
<organism evidence="1 2">
    <name type="scientific">Gimesia maris</name>
    <dbReference type="NCBI Taxonomy" id="122"/>
    <lineage>
        <taxon>Bacteria</taxon>
        <taxon>Pseudomonadati</taxon>
        <taxon>Planctomycetota</taxon>
        <taxon>Planctomycetia</taxon>
        <taxon>Planctomycetales</taxon>
        <taxon>Planctomycetaceae</taxon>
        <taxon>Gimesia</taxon>
    </lineage>
</organism>
<reference evidence="1 2" key="1">
    <citation type="journal article" date="2018" name="Nat. Biotechnol.">
        <title>A standardized bacterial taxonomy based on genome phylogeny substantially revises the tree of life.</title>
        <authorList>
            <person name="Parks D.H."/>
            <person name="Chuvochina M."/>
            <person name="Waite D.W."/>
            <person name="Rinke C."/>
            <person name="Skarshewski A."/>
            <person name="Chaumeil P.A."/>
            <person name="Hugenholtz P."/>
        </authorList>
    </citation>
    <scope>NUCLEOTIDE SEQUENCE [LARGE SCALE GENOMIC DNA]</scope>
    <source>
        <strain evidence="1">UBA9375</strain>
    </source>
</reference>
<name>A0A3D3R470_9PLAN</name>
<evidence type="ECO:0000313" key="2">
    <source>
        <dbReference type="Proteomes" id="UP000263642"/>
    </source>
</evidence>
<protein>
    <submittedName>
        <fullName evidence="1">Uncharacterized protein</fullName>
    </submittedName>
</protein>
<gene>
    <name evidence="1" type="ORF">DIT97_07495</name>
</gene>
<sequence length="63" mass="6833">MLYGTPGGLGSSTVDEVLQPIPLPFAGSSRDSQFGFRTGYSVNIFNHEISYRPGQDHEKQGMG</sequence>
<comment type="caution">
    <text evidence="1">The sequence shown here is derived from an EMBL/GenBank/DDBJ whole genome shotgun (WGS) entry which is preliminary data.</text>
</comment>